<feature type="binding site" evidence="9">
    <location>
        <position position="126"/>
    </location>
    <ligand>
        <name>ATP</name>
        <dbReference type="ChEBI" id="CHEBI:30616"/>
    </ligand>
</feature>
<keyword evidence="3" id="KW-0808">Transferase</keyword>
<evidence type="ECO:0000259" key="10">
    <source>
        <dbReference type="PROSITE" id="PS50011"/>
    </source>
</evidence>
<dbReference type="AlphaFoldDB" id="A0A9P4GPZ2"/>
<organism evidence="11 12">
    <name type="scientific">Cucurbitaria berberidis CBS 394.84</name>
    <dbReference type="NCBI Taxonomy" id="1168544"/>
    <lineage>
        <taxon>Eukaryota</taxon>
        <taxon>Fungi</taxon>
        <taxon>Dikarya</taxon>
        <taxon>Ascomycota</taxon>
        <taxon>Pezizomycotina</taxon>
        <taxon>Dothideomycetes</taxon>
        <taxon>Pleosporomycetidae</taxon>
        <taxon>Pleosporales</taxon>
        <taxon>Pleosporineae</taxon>
        <taxon>Cucurbitariaceae</taxon>
        <taxon>Cucurbitaria</taxon>
    </lineage>
</organism>
<dbReference type="InterPro" id="IPR000719">
    <property type="entry name" value="Prot_kinase_dom"/>
</dbReference>
<keyword evidence="12" id="KW-1185">Reference proteome</keyword>
<proteinExistence type="predicted"/>
<protein>
    <recommendedName>
        <fullName evidence="1">non-specific serine/threonine protein kinase</fullName>
        <ecNumber evidence="1">2.7.11.1</ecNumber>
    </recommendedName>
</protein>
<dbReference type="GO" id="GO:0005524">
    <property type="term" value="F:ATP binding"/>
    <property type="evidence" value="ECO:0007669"/>
    <property type="project" value="UniProtKB-UniRule"/>
</dbReference>
<evidence type="ECO:0000256" key="1">
    <source>
        <dbReference type="ARBA" id="ARBA00012513"/>
    </source>
</evidence>
<evidence type="ECO:0000256" key="4">
    <source>
        <dbReference type="ARBA" id="ARBA00022741"/>
    </source>
</evidence>
<dbReference type="Pfam" id="PF00069">
    <property type="entry name" value="Pkinase"/>
    <property type="match status" value="2"/>
</dbReference>
<accession>A0A9P4GPZ2</accession>
<evidence type="ECO:0000256" key="6">
    <source>
        <dbReference type="ARBA" id="ARBA00022840"/>
    </source>
</evidence>
<evidence type="ECO:0000256" key="3">
    <source>
        <dbReference type="ARBA" id="ARBA00022679"/>
    </source>
</evidence>
<comment type="catalytic activity">
    <reaction evidence="7">
        <text>L-threonyl-[protein] + ATP = O-phospho-L-threonyl-[protein] + ADP + H(+)</text>
        <dbReference type="Rhea" id="RHEA:46608"/>
        <dbReference type="Rhea" id="RHEA-COMP:11060"/>
        <dbReference type="Rhea" id="RHEA-COMP:11605"/>
        <dbReference type="ChEBI" id="CHEBI:15378"/>
        <dbReference type="ChEBI" id="CHEBI:30013"/>
        <dbReference type="ChEBI" id="CHEBI:30616"/>
        <dbReference type="ChEBI" id="CHEBI:61977"/>
        <dbReference type="ChEBI" id="CHEBI:456216"/>
        <dbReference type="EC" id="2.7.11.1"/>
    </reaction>
</comment>
<evidence type="ECO:0000256" key="5">
    <source>
        <dbReference type="ARBA" id="ARBA00022777"/>
    </source>
</evidence>
<dbReference type="InterPro" id="IPR051334">
    <property type="entry name" value="SRPK"/>
</dbReference>
<dbReference type="Gene3D" id="1.10.510.10">
    <property type="entry name" value="Transferase(Phosphotransferase) domain 1"/>
    <property type="match status" value="1"/>
</dbReference>
<dbReference type="OrthoDB" id="5979581at2759"/>
<sequence length="441" mass="51125">MTCLYPSSHKLLHLRNLPTQFTWPYLCHPPSFARLLRRSSPHRRASSLQPSSQPLTFPSSGFKVIESSISVEEELIPNYKAQRYYPVRIGEVFNTRYQVIGKLGHGSSSTVWLCRDLGDRRYIALKVYVNSSKVHRELPIYQHINQTQSNHSGRTCIRMLLDSFEILGPDGKHTCLVHQPLGMSLHDLKMRARRKVFSKEVLRVSIRQLLAALDFLHKDAHVIHTDLQPSNLLMGINDESFFSQYEQNELDNPSPRKPLDGRTIYLSRPLPLSFRPPLLCDFGDARFGEGVHRDDIMPDVYRAPEVILGMQWSYSVDIWNVAMVVWDLFEHNRLFTGRSSDGKYDDGNHLAEMIAILGPPPPEFLTRTENSLRYWDENGMWRDLIPIPEINLELLEQRLVGEDKEGFLQFIRKMLTWIPEERPSAEELIFDPWLMEGLFES</sequence>
<dbReference type="PROSITE" id="PS50011">
    <property type="entry name" value="PROTEIN_KINASE_DOM"/>
    <property type="match status" value="1"/>
</dbReference>
<feature type="domain" description="Protein kinase" evidence="10">
    <location>
        <begin position="97"/>
        <end position="434"/>
    </location>
</feature>
<evidence type="ECO:0000313" key="11">
    <source>
        <dbReference type="EMBL" id="KAF1849585.1"/>
    </source>
</evidence>
<evidence type="ECO:0000256" key="8">
    <source>
        <dbReference type="ARBA" id="ARBA00048679"/>
    </source>
</evidence>
<name>A0A9P4GPZ2_9PLEO</name>
<keyword evidence="4 9" id="KW-0547">Nucleotide-binding</keyword>
<dbReference type="Proteomes" id="UP000800039">
    <property type="component" value="Unassembled WGS sequence"/>
</dbReference>
<gene>
    <name evidence="11" type="ORF">K460DRAFT_360446</name>
</gene>
<dbReference type="EC" id="2.7.11.1" evidence="1"/>
<dbReference type="InterPro" id="IPR011009">
    <property type="entry name" value="Kinase-like_dom_sf"/>
</dbReference>
<evidence type="ECO:0000256" key="9">
    <source>
        <dbReference type="PROSITE-ProRule" id="PRU10141"/>
    </source>
</evidence>
<dbReference type="RefSeq" id="XP_040792148.1">
    <property type="nucleotide sequence ID" value="XM_040932272.1"/>
</dbReference>
<dbReference type="InterPro" id="IPR017441">
    <property type="entry name" value="Protein_kinase_ATP_BS"/>
</dbReference>
<dbReference type="GO" id="GO:0004674">
    <property type="term" value="F:protein serine/threonine kinase activity"/>
    <property type="evidence" value="ECO:0007669"/>
    <property type="project" value="UniProtKB-KW"/>
</dbReference>
<dbReference type="PANTHER" id="PTHR47634">
    <property type="entry name" value="PROTEIN KINASE DOMAIN-CONTAINING PROTEIN-RELATED"/>
    <property type="match status" value="1"/>
</dbReference>
<comment type="caution">
    <text evidence="11">The sequence shown here is derived from an EMBL/GenBank/DDBJ whole genome shotgun (WGS) entry which is preliminary data.</text>
</comment>
<keyword evidence="5 11" id="KW-0418">Kinase</keyword>
<dbReference type="GO" id="GO:0050684">
    <property type="term" value="P:regulation of mRNA processing"/>
    <property type="evidence" value="ECO:0007669"/>
    <property type="project" value="TreeGrafter"/>
</dbReference>
<dbReference type="SMART" id="SM00220">
    <property type="entry name" value="S_TKc"/>
    <property type="match status" value="1"/>
</dbReference>
<dbReference type="GO" id="GO:0000245">
    <property type="term" value="P:spliceosomal complex assembly"/>
    <property type="evidence" value="ECO:0007669"/>
    <property type="project" value="TreeGrafter"/>
</dbReference>
<comment type="catalytic activity">
    <reaction evidence="8">
        <text>L-seryl-[protein] + ATP = O-phospho-L-seryl-[protein] + ADP + H(+)</text>
        <dbReference type="Rhea" id="RHEA:17989"/>
        <dbReference type="Rhea" id="RHEA-COMP:9863"/>
        <dbReference type="Rhea" id="RHEA-COMP:11604"/>
        <dbReference type="ChEBI" id="CHEBI:15378"/>
        <dbReference type="ChEBI" id="CHEBI:29999"/>
        <dbReference type="ChEBI" id="CHEBI:30616"/>
        <dbReference type="ChEBI" id="CHEBI:83421"/>
        <dbReference type="ChEBI" id="CHEBI:456216"/>
        <dbReference type="EC" id="2.7.11.1"/>
    </reaction>
</comment>
<dbReference type="GeneID" id="63849523"/>
<dbReference type="PROSITE" id="PS00107">
    <property type="entry name" value="PROTEIN_KINASE_ATP"/>
    <property type="match status" value="1"/>
</dbReference>
<dbReference type="Gene3D" id="3.30.200.20">
    <property type="entry name" value="Phosphorylase Kinase, domain 1"/>
    <property type="match status" value="1"/>
</dbReference>
<keyword evidence="6 9" id="KW-0067">ATP-binding</keyword>
<evidence type="ECO:0000313" key="12">
    <source>
        <dbReference type="Proteomes" id="UP000800039"/>
    </source>
</evidence>
<keyword evidence="2" id="KW-0723">Serine/threonine-protein kinase</keyword>
<dbReference type="EMBL" id="ML976614">
    <property type="protein sequence ID" value="KAF1849585.1"/>
    <property type="molecule type" value="Genomic_DNA"/>
</dbReference>
<evidence type="ECO:0000256" key="7">
    <source>
        <dbReference type="ARBA" id="ARBA00047899"/>
    </source>
</evidence>
<reference evidence="11" key="1">
    <citation type="submission" date="2020-01" db="EMBL/GenBank/DDBJ databases">
        <authorList>
            <consortium name="DOE Joint Genome Institute"/>
            <person name="Haridas S."/>
            <person name="Albert R."/>
            <person name="Binder M."/>
            <person name="Bloem J."/>
            <person name="Labutti K."/>
            <person name="Salamov A."/>
            <person name="Andreopoulos B."/>
            <person name="Baker S.E."/>
            <person name="Barry K."/>
            <person name="Bills G."/>
            <person name="Bluhm B.H."/>
            <person name="Cannon C."/>
            <person name="Castanera R."/>
            <person name="Culley D.E."/>
            <person name="Daum C."/>
            <person name="Ezra D."/>
            <person name="Gonzalez J.B."/>
            <person name="Henrissat B."/>
            <person name="Kuo A."/>
            <person name="Liang C."/>
            <person name="Lipzen A."/>
            <person name="Lutzoni F."/>
            <person name="Magnuson J."/>
            <person name="Mondo S."/>
            <person name="Nolan M."/>
            <person name="Ohm R."/>
            <person name="Pangilinan J."/>
            <person name="Park H.-J."/>
            <person name="Ramirez L."/>
            <person name="Alfaro M."/>
            <person name="Sun H."/>
            <person name="Tritt A."/>
            <person name="Yoshinaga Y."/>
            <person name="Zwiers L.-H."/>
            <person name="Turgeon B.G."/>
            <person name="Goodwin S.B."/>
            <person name="Spatafora J.W."/>
            <person name="Crous P.W."/>
            <person name="Grigoriev I.V."/>
        </authorList>
    </citation>
    <scope>NUCLEOTIDE SEQUENCE</scope>
    <source>
        <strain evidence="11">CBS 394.84</strain>
    </source>
</reference>
<dbReference type="PANTHER" id="PTHR47634:SF9">
    <property type="entry name" value="PROTEIN KINASE DOMAIN-CONTAINING PROTEIN-RELATED"/>
    <property type="match status" value="1"/>
</dbReference>
<evidence type="ECO:0000256" key="2">
    <source>
        <dbReference type="ARBA" id="ARBA00022527"/>
    </source>
</evidence>
<dbReference type="SUPFAM" id="SSF56112">
    <property type="entry name" value="Protein kinase-like (PK-like)"/>
    <property type="match status" value="1"/>
</dbReference>